<evidence type="ECO:0000313" key="2">
    <source>
        <dbReference type="Proteomes" id="UP000268192"/>
    </source>
</evidence>
<proteinExistence type="predicted"/>
<dbReference type="Proteomes" id="UP000268192">
    <property type="component" value="Chromosome"/>
</dbReference>
<gene>
    <name evidence="1" type="ORF">D5400_14475</name>
</gene>
<dbReference type="InterPro" id="IPR021955">
    <property type="entry name" value="DUF3572"/>
</dbReference>
<dbReference type="EMBL" id="CP032509">
    <property type="protein sequence ID" value="AZN72323.1"/>
    <property type="molecule type" value="Genomic_DNA"/>
</dbReference>
<keyword evidence="2" id="KW-1185">Reference proteome</keyword>
<evidence type="ECO:0000313" key="1">
    <source>
        <dbReference type="EMBL" id="AZN72323.1"/>
    </source>
</evidence>
<dbReference type="AlphaFoldDB" id="A0A3Q8XPG3"/>
<organism evidence="1 2">
    <name type="scientific">Georhizobium profundi</name>
    <dbReference type="NCBI Taxonomy" id="2341112"/>
    <lineage>
        <taxon>Bacteria</taxon>
        <taxon>Pseudomonadati</taxon>
        <taxon>Pseudomonadota</taxon>
        <taxon>Alphaproteobacteria</taxon>
        <taxon>Hyphomicrobiales</taxon>
        <taxon>Rhizobiaceae</taxon>
        <taxon>Georhizobium</taxon>
    </lineage>
</organism>
<reference evidence="1 2" key="1">
    <citation type="submission" date="2018-09" db="EMBL/GenBank/DDBJ databases">
        <title>Marinorhizobium profundi gen. nov., sp. nov., isolated from a deep-sea sediment sample from the New Britain Trench and proposal of Marinorhizobiaceae fam. nov. in the order Rhizobiales of the class Alphaproteobacteria.</title>
        <authorList>
            <person name="Cao J."/>
        </authorList>
    </citation>
    <scope>NUCLEOTIDE SEQUENCE [LARGE SCALE GENOMIC DNA]</scope>
    <source>
        <strain evidence="1 2">WS11</strain>
    </source>
</reference>
<dbReference type="Pfam" id="PF12096">
    <property type="entry name" value="DUF3572"/>
    <property type="match status" value="1"/>
</dbReference>
<protein>
    <submittedName>
        <fullName evidence="1">DUF3572 family protein</fullName>
    </submittedName>
</protein>
<dbReference type="OrthoDB" id="7356934at2"/>
<dbReference type="KEGG" id="abaw:D5400_14475"/>
<dbReference type="RefSeq" id="WP_126010640.1">
    <property type="nucleotide sequence ID" value="NZ_CP032509.1"/>
</dbReference>
<accession>A0A3Q8XPG3</accession>
<sequence length="103" mass="10994">MASNATQPGKDGTEAETIAISILGWLANEPELLGRFLSLTGMSVSTLRQSAGEPGFHLALIDFLMDHERTLMDFCAATGEKPEHVARAHRALSGPPGLDTNSF</sequence>
<name>A0A3Q8XPG3_9HYPH</name>